<evidence type="ECO:0008006" key="5">
    <source>
        <dbReference type="Google" id="ProtNLM"/>
    </source>
</evidence>
<dbReference type="eggNOG" id="COG1511">
    <property type="taxonomic scope" value="Bacteria"/>
</dbReference>
<feature type="compositionally biased region" description="Gly residues" evidence="1">
    <location>
        <begin position="608"/>
        <end position="636"/>
    </location>
</feature>
<comment type="caution">
    <text evidence="3">The sequence shown here is derived from an EMBL/GenBank/DDBJ whole genome shotgun (WGS) entry which is preliminary data.</text>
</comment>
<sequence>MSHRRKALACAIALAVASSLVLGGSVAASLAGTRTAVPSLDGRDVFTVTGSDGADGALYLVNDSANGDASSQSTAESASSQSAARTVTRVPAGVRELPIAAHVTYSLDGPNVGRAAIAGASGLVGVHVTLEAETLGDDLPRAARSQRMLVTFTVPTRVADDVNVGDGAVVTTNGSNTVVAAVMRVGERLDCYMTAKKFTMGDVTVVSADDVAALADTAAAMGDGSIDMGGASGAGSGSAGIGTGGGTGGAGAHQDLIDKLTKLRDLERSLASSTIAAKQADYDKAFAAYMAAYVGSYTNHLSGSIGSSTQLTALMGTAGELSGDTPLAAAVLDEANATDALASAHQHTGAADAIDQVIRMVRAQGTDGLADTLRRRAGEETTEGAKAYSAGQSQLSQAMIPYSMAYTDAYTKHLSELTGGTSAGAAAHADEANAATAKEFAAGSGGAHADDVAKVDAAMAALAAARERTGAGSAYRQVLLRFAGELSGADSGGVGVAGGADSGGSGSGGSGVGGVAGVSGAVAAGRFVGRGMAGDDSLVARAEASRSRRQAAAERRAAKASSGDVTTTVIDENAGKTDAGDVMKFAGGVPGVGGKSGAAAGVASGTSASGGSGGSGSGNSAGSGGSAGGSSAGSGSGATSSTASASALAQLSPYIGMDGAAGATGSTGGVGGSGTRLVNDTTQLIDDATAFGDAGTLLRSLLADTTVQAKLGVGGASAAGTASTDAATRFLIIEPGV</sequence>
<accession>A0A087DN60</accession>
<keyword evidence="2" id="KW-0732">Signal</keyword>
<dbReference type="OrthoDB" id="3240077at2"/>
<feature type="signal peptide" evidence="2">
    <location>
        <begin position="1"/>
        <end position="23"/>
    </location>
</feature>
<reference evidence="3 4" key="1">
    <citation type="submission" date="2014-03" db="EMBL/GenBank/DDBJ databases">
        <title>Genomics of Bifidobacteria.</title>
        <authorList>
            <person name="Ventura M."/>
            <person name="Milani C."/>
            <person name="Lugli G.A."/>
        </authorList>
    </citation>
    <scope>NUCLEOTIDE SEQUENCE [LARGE SCALE GENOMIC DNA]</scope>
    <source>
        <strain evidence="3 4">DSM 23968</strain>
    </source>
</reference>
<organism evidence="3 4">
    <name type="scientific">Bifidobacterium stellenboschense</name>
    <dbReference type="NCBI Taxonomy" id="762211"/>
    <lineage>
        <taxon>Bacteria</taxon>
        <taxon>Bacillati</taxon>
        <taxon>Actinomycetota</taxon>
        <taxon>Actinomycetes</taxon>
        <taxon>Bifidobacteriales</taxon>
        <taxon>Bifidobacteriaceae</taxon>
        <taxon>Bifidobacterium</taxon>
    </lineage>
</organism>
<evidence type="ECO:0000313" key="4">
    <source>
        <dbReference type="Proteomes" id="UP000029004"/>
    </source>
</evidence>
<dbReference type="STRING" id="762211.BSTEL_1869"/>
<feature type="compositionally biased region" description="Low complexity" evidence="1">
    <location>
        <begin position="597"/>
        <end position="607"/>
    </location>
</feature>
<dbReference type="AlphaFoldDB" id="A0A087DN60"/>
<evidence type="ECO:0000256" key="1">
    <source>
        <dbReference type="SAM" id="MobiDB-lite"/>
    </source>
</evidence>
<name>A0A087DN60_9BIFI</name>
<feature type="region of interest" description="Disordered" evidence="1">
    <location>
        <begin position="596"/>
        <end position="641"/>
    </location>
</feature>
<keyword evidence="4" id="KW-1185">Reference proteome</keyword>
<gene>
    <name evidence="3" type="ORF">BSTEL_1869</name>
</gene>
<feature type="chain" id="PRO_5038791634" description="Tubuliform spidroin" evidence="2">
    <location>
        <begin position="24"/>
        <end position="737"/>
    </location>
</feature>
<dbReference type="Proteomes" id="UP000029004">
    <property type="component" value="Unassembled WGS sequence"/>
</dbReference>
<protein>
    <recommendedName>
        <fullName evidence="5">Tubuliform spidroin</fullName>
    </recommendedName>
</protein>
<dbReference type="RefSeq" id="WP_051922941.1">
    <property type="nucleotide sequence ID" value="NZ_JGZP01000014.1"/>
</dbReference>
<dbReference type="EMBL" id="JGZP01000014">
    <property type="protein sequence ID" value="KFI96960.1"/>
    <property type="molecule type" value="Genomic_DNA"/>
</dbReference>
<evidence type="ECO:0000256" key="2">
    <source>
        <dbReference type="SAM" id="SignalP"/>
    </source>
</evidence>
<proteinExistence type="predicted"/>
<feature type="region of interest" description="Disordered" evidence="1">
    <location>
        <begin position="549"/>
        <end position="572"/>
    </location>
</feature>
<evidence type="ECO:0000313" key="3">
    <source>
        <dbReference type="EMBL" id="KFI96960.1"/>
    </source>
</evidence>